<feature type="domain" description="Type II secretion system protein GspF" evidence="9">
    <location>
        <begin position="59"/>
        <end position="181"/>
    </location>
</feature>
<sequence>MDGRIERGAIDADSERSVRAQLTKRGLVVISVAERGAGKHAGGGRFGPRISNAELTWATREMASMLAASMPLEAALRGVIEEAEKKPTRDAFTAVLEDVLSGTPFAKALASRPRDFPEVYRALVNAGEKSGELARVMERLADYIESANALRAKVVTAFIYPIIVMVISVCIVVFMLGYVVPQVVSAFTQARQDLPFITQVMLVLSGFLRDYGFAALGGLAAAFWLWRLWLRDPTAKLNWHARMLRLPIFGRVVLEVNTARFASTLAILTDAGVSLLDALAAARQTMGNEVLRQSVEAVTAQVREGAALGLALRLQNKTRKTFPPVLVRYVANGEKSGTLVPMLQRTAETLSRHVAQRVMVMTAMLEPLMILVMGGVVLTIVLAIMLPIIEMNQMVM</sequence>
<dbReference type="GO" id="GO:0015628">
    <property type="term" value="P:protein secretion by the type II secretion system"/>
    <property type="evidence" value="ECO:0007669"/>
    <property type="project" value="InterPro"/>
</dbReference>
<dbReference type="InterPro" id="IPR042094">
    <property type="entry name" value="T2SS_GspF_sf"/>
</dbReference>
<name>A0A157QNQ4_9BORD</name>
<evidence type="ECO:0000259" key="9">
    <source>
        <dbReference type="Pfam" id="PF00482"/>
    </source>
</evidence>
<evidence type="ECO:0000256" key="4">
    <source>
        <dbReference type="ARBA" id="ARBA00022519"/>
    </source>
</evidence>
<dbReference type="InterPro" id="IPR018076">
    <property type="entry name" value="T2SS_GspF_dom"/>
</dbReference>
<keyword evidence="4" id="KW-0997">Cell inner membrane</keyword>
<evidence type="ECO:0000256" key="7">
    <source>
        <dbReference type="ARBA" id="ARBA00023136"/>
    </source>
</evidence>
<evidence type="ECO:0000256" key="6">
    <source>
        <dbReference type="ARBA" id="ARBA00022989"/>
    </source>
</evidence>
<dbReference type="Gene3D" id="1.20.81.30">
    <property type="entry name" value="Type II secretion system (T2SS), domain F"/>
    <property type="match status" value="2"/>
</dbReference>
<dbReference type="GO" id="GO:0015627">
    <property type="term" value="C:type II protein secretion system complex"/>
    <property type="evidence" value="ECO:0007669"/>
    <property type="project" value="InterPro"/>
</dbReference>
<evidence type="ECO:0000313" key="10">
    <source>
        <dbReference type="EMBL" id="SAI47224.1"/>
    </source>
</evidence>
<evidence type="ECO:0000313" key="11">
    <source>
        <dbReference type="Proteomes" id="UP000077037"/>
    </source>
</evidence>
<feature type="transmembrane region" description="Helical" evidence="8">
    <location>
        <begin position="158"/>
        <end position="180"/>
    </location>
</feature>
<dbReference type="PRINTS" id="PR00812">
    <property type="entry name" value="BCTERIALGSPF"/>
</dbReference>
<keyword evidence="7 8" id="KW-0472">Membrane</keyword>
<proteinExistence type="inferred from homology"/>
<evidence type="ECO:0000256" key="5">
    <source>
        <dbReference type="ARBA" id="ARBA00022692"/>
    </source>
</evidence>
<dbReference type="AlphaFoldDB" id="A0A157QNQ4"/>
<dbReference type="Pfam" id="PF00482">
    <property type="entry name" value="T2SSF"/>
    <property type="match status" value="2"/>
</dbReference>
<keyword evidence="3" id="KW-1003">Cell membrane</keyword>
<dbReference type="GO" id="GO:0005886">
    <property type="term" value="C:plasma membrane"/>
    <property type="evidence" value="ECO:0007669"/>
    <property type="project" value="UniProtKB-SubCell"/>
</dbReference>
<gene>
    <name evidence="10" type="primary">gspF_3</name>
    <name evidence="10" type="ORF">SAMEA1982600_03779</name>
</gene>
<comment type="similarity">
    <text evidence="2">Belongs to the GSP F family.</text>
</comment>
<dbReference type="InterPro" id="IPR011850">
    <property type="entry name" value="T2SS_GspF"/>
</dbReference>
<feature type="transmembrane region" description="Helical" evidence="8">
    <location>
        <begin position="211"/>
        <end position="230"/>
    </location>
</feature>
<reference evidence="10 11" key="1">
    <citation type="submission" date="2016-03" db="EMBL/GenBank/DDBJ databases">
        <authorList>
            <consortium name="Pathogen Informatics"/>
        </authorList>
    </citation>
    <scope>NUCLEOTIDE SEQUENCE [LARGE SCALE GENOMIC DNA]</scope>
    <source>
        <strain evidence="10 11">NCTC13364</strain>
    </source>
</reference>
<dbReference type="PANTHER" id="PTHR30012:SF0">
    <property type="entry name" value="TYPE II SECRETION SYSTEM PROTEIN F-RELATED"/>
    <property type="match status" value="1"/>
</dbReference>
<evidence type="ECO:0000256" key="1">
    <source>
        <dbReference type="ARBA" id="ARBA00004429"/>
    </source>
</evidence>
<protein>
    <submittedName>
        <fullName evidence="10">General secretion pathway protein F</fullName>
    </submittedName>
</protein>
<evidence type="ECO:0000256" key="3">
    <source>
        <dbReference type="ARBA" id="ARBA00022475"/>
    </source>
</evidence>
<evidence type="ECO:0000256" key="2">
    <source>
        <dbReference type="ARBA" id="ARBA00005745"/>
    </source>
</evidence>
<keyword evidence="6 8" id="KW-1133">Transmembrane helix</keyword>
<organism evidence="10 11">
    <name type="scientific">Bordetella ansorpii</name>
    <dbReference type="NCBI Taxonomy" id="288768"/>
    <lineage>
        <taxon>Bacteria</taxon>
        <taxon>Pseudomonadati</taxon>
        <taxon>Pseudomonadota</taxon>
        <taxon>Betaproteobacteria</taxon>
        <taxon>Burkholderiales</taxon>
        <taxon>Alcaligenaceae</taxon>
        <taxon>Bordetella</taxon>
    </lineage>
</organism>
<dbReference type="Proteomes" id="UP000077037">
    <property type="component" value="Unassembled WGS sequence"/>
</dbReference>
<dbReference type="NCBIfam" id="TIGR02120">
    <property type="entry name" value="GspF"/>
    <property type="match status" value="1"/>
</dbReference>
<dbReference type="EMBL" id="FKBS01000025">
    <property type="protein sequence ID" value="SAI47224.1"/>
    <property type="molecule type" value="Genomic_DNA"/>
</dbReference>
<feature type="domain" description="Type II secretion system protein GspF" evidence="9">
    <location>
        <begin position="261"/>
        <end position="387"/>
    </location>
</feature>
<dbReference type="FunFam" id="1.20.81.30:FF:000001">
    <property type="entry name" value="Type II secretion system protein F"/>
    <property type="match status" value="2"/>
</dbReference>
<feature type="transmembrane region" description="Helical" evidence="8">
    <location>
        <begin position="368"/>
        <end position="389"/>
    </location>
</feature>
<dbReference type="InterPro" id="IPR003004">
    <property type="entry name" value="GspF/PilC"/>
</dbReference>
<evidence type="ECO:0000256" key="8">
    <source>
        <dbReference type="SAM" id="Phobius"/>
    </source>
</evidence>
<comment type="subcellular location">
    <subcellularLocation>
        <location evidence="1">Cell inner membrane</location>
        <topology evidence="1">Multi-pass membrane protein</topology>
    </subcellularLocation>
</comment>
<keyword evidence="5 8" id="KW-0812">Transmembrane</keyword>
<accession>A0A157QNQ4</accession>
<dbReference type="PANTHER" id="PTHR30012">
    <property type="entry name" value="GENERAL SECRETION PATHWAY PROTEIN"/>
    <property type="match status" value="1"/>
</dbReference>